<proteinExistence type="predicted"/>
<dbReference type="GeneID" id="63696823"/>
<dbReference type="OrthoDB" id="2120038at2759"/>
<dbReference type="EMBL" id="KK088420">
    <property type="protein sequence ID" value="EYE95945.1"/>
    <property type="molecule type" value="Genomic_DNA"/>
</dbReference>
<dbReference type="Proteomes" id="UP000019804">
    <property type="component" value="Unassembled WGS sequence"/>
</dbReference>
<dbReference type="InterPro" id="IPR034444">
    <property type="entry name" value="Nuo17.8"/>
</dbReference>
<reference evidence="2" key="1">
    <citation type="journal article" date="2014" name="Nat. Commun.">
        <title>Genomic adaptations of the halophilic Dead Sea filamentous fungus Eurotium rubrum.</title>
        <authorList>
            <person name="Kis-Papo T."/>
            <person name="Weig A.R."/>
            <person name="Riley R."/>
            <person name="Persoh D."/>
            <person name="Salamov A."/>
            <person name="Sun H."/>
            <person name="Lipzen A."/>
            <person name="Wasser S.P."/>
            <person name="Rambold G."/>
            <person name="Grigoriev I.V."/>
            <person name="Nevo E."/>
        </authorList>
    </citation>
    <scope>NUCLEOTIDE SEQUENCE [LARGE SCALE GENOMIC DNA]</scope>
    <source>
        <strain evidence="2">CBS 135680</strain>
    </source>
</reference>
<keyword evidence="1" id="KW-0830">Ubiquinone</keyword>
<dbReference type="PANTHER" id="PTHR42100:SF1">
    <property type="entry name" value="OXIDOREDUCTASE 178 KDA SUBUNIT, PUTATIVE (AFU_ORTHOLOGUE AFUA_8G04320)-RELATED"/>
    <property type="match status" value="1"/>
</dbReference>
<gene>
    <name evidence="1" type="ORF">EURHEDRAFT_411678</name>
</gene>
<accession>A0A017SI12</accession>
<name>A0A017SI12_ASPRC</name>
<organism evidence="1 2">
    <name type="scientific">Aspergillus ruber (strain CBS 135680)</name>
    <dbReference type="NCBI Taxonomy" id="1388766"/>
    <lineage>
        <taxon>Eukaryota</taxon>
        <taxon>Fungi</taxon>
        <taxon>Dikarya</taxon>
        <taxon>Ascomycota</taxon>
        <taxon>Pezizomycotina</taxon>
        <taxon>Eurotiomycetes</taxon>
        <taxon>Eurotiomycetidae</taxon>
        <taxon>Eurotiales</taxon>
        <taxon>Aspergillaceae</taxon>
        <taxon>Aspergillus</taxon>
        <taxon>Aspergillus subgen. Aspergillus</taxon>
    </lineage>
</organism>
<dbReference type="AlphaFoldDB" id="A0A017SI12"/>
<sequence length="171" mass="19355">MFFARRSVASMRPFLRNQQPRRFASHAAHAEPVNEGVGRSFYVAVGTFASSFVLYRIHKSTQDAGEQSWISSLIQKWTPDEKVFEERNAIHTVAMEKAAYDRHLFQSQNPAQAYDLKQPEVSFNSGAPWNVSAGSQANLSAVAAHYYRQNQKVEESRVARLKDGKVVSLYD</sequence>
<dbReference type="HOGENOM" id="CLU_095735_1_0_1"/>
<evidence type="ECO:0000313" key="2">
    <source>
        <dbReference type="Proteomes" id="UP000019804"/>
    </source>
</evidence>
<dbReference type="RefSeq" id="XP_040639633.1">
    <property type="nucleotide sequence ID" value="XM_040781699.1"/>
</dbReference>
<evidence type="ECO:0000313" key="1">
    <source>
        <dbReference type="EMBL" id="EYE95945.1"/>
    </source>
</evidence>
<dbReference type="PANTHER" id="PTHR42100">
    <property type="entry name" value="OXIDOREDUCTASE 178 KDA SUBUNIT, PUTATIVE (AFU_ORTHOLOGUE AFUA_8G04320)-RELATED"/>
    <property type="match status" value="1"/>
</dbReference>
<dbReference type="GO" id="GO:0005739">
    <property type="term" value="C:mitochondrion"/>
    <property type="evidence" value="ECO:0007669"/>
    <property type="project" value="InterPro"/>
</dbReference>
<keyword evidence="2" id="KW-1185">Reference proteome</keyword>
<protein>
    <submittedName>
        <fullName evidence="1">Putative NADH-ubiquinone oxidoreductase 178 kDa subunit</fullName>
    </submittedName>
</protein>
<dbReference type="STRING" id="1388766.A0A017SI12"/>